<protein>
    <submittedName>
        <fullName evidence="2">DUF1028 domain-containing protein</fullName>
    </submittedName>
</protein>
<reference evidence="2 3" key="1">
    <citation type="submission" date="2018-09" db="EMBL/GenBank/DDBJ databases">
        <title>Micromonospora sp. nov. MS1-9, isolated from a root of Musa sp.</title>
        <authorList>
            <person name="Kuncharoen N."/>
            <person name="Kudo T."/>
            <person name="Ohkuma M."/>
            <person name="Yuki M."/>
            <person name="Tanasupawat S."/>
        </authorList>
    </citation>
    <scope>NUCLEOTIDE SEQUENCE [LARGE SCALE GENOMIC DNA]</scope>
    <source>
        <strain evidence="2 3">MS1-9</strain>
    </source>
</reference>
<name>A0A3A9XVK4_9ACTN</name>
<evidence type="ECO:0000313" key="2">
    <source>
        <dbReference type="EMBL" id="RKN25574.1"/>
    </source>
</evidence>
<dbReference type="PANTHER" id="PTHR39328:SF1">
    <property type="entry name" value="BLL2871 PROTEIN"/>
    <property type="match status" value="1"/>
</dbReference>
<dbReference type="Pfam" id="PF08823">
    <property type="entry name" value="PG_binding_2"/>
    <property type="match status" value="1"/>
</dbReference>
<comment type="caution">
    <text evidence="2">The sequence shown here is derived from an EMBL/GenBank/DDBJ whole genome shotgun (WGS) entry which is preliminary data.</text>
</comment>
<evidence type="ECO:0000313" key="3">
    <source>
        <dbReference type="Proteomes" id="UP000275865"/>
    </source>
</evidence>
<proteinExistence type="predicted"/>
<dbReference type="PANTHER" id="PTHR39328">
    <property type="entry name" value="BLL2871 PROTEIN"/>
    <property type="match status" value="1"/>
</dbReference>
<evidence type="ECO:0000259" key="1">
    <source>
        <dbReference type="Pfam" id="PF08823"/>
    </source>
</evidence>
<dbReference type="InterPro" id="IPR029055">
    <property type="entry name" value="Ntn_hydrolases_N"/>
</dbReference>
<dbReference type="AlphaFoldDB" id="A0A3A9XVK4"/>
<sequence length="288" mass="29126">MTFSIVARSDDGKLHGVAVASKFLAAGALVPAAEADAGALATQASANLAYRPQGLTMLRTGVAAADVVAGLVAADAERDHRQLGVVAATGPGATFTGAKCHDWAGGQAGDGWAAQGNILAGPQVIDAMRDSWLGGSVLGFPQRLLAALRAGDAAGGDRRGRQSAGLLVVQAGGGYGGNSDVVVDLRVDDHPDPVTELDRLLAVHTLLFSRPDPATLLDLSGAVATEVGGLLAALGHPVDPAGPEEALASWAGMENLEERLVPGRIDPVVLEHLRRAAPHVPAPRTGGA</sequence>
<gene>
    <name evidence="2" type="ORF">D7044_31360</name>
</gene>
<dbReference type="InterPro" id="IPR010430">
    <property type="entry name" value="DUF1028"/>
</dbReference>
<dbReference type="SUPFAM" id="SSF56235">
    <property type="entry name" value="N-terminal nucleophile aminohydrolases (Ntn hydrolases)"/>
    <property type="match status" value="1"/>
</dbReference>
<organism evidence="2 3">
    <name type="scientific">Micromonospora musae</name>
    <dbReference type="NCBI Taxonomy" id="1894970"/>
    <lineage>
        <taxon>Bacteria</taxon>
        <taxon>Bacillati</taxon>
        <taxon>Actinomycetota</taxon>
        <taxon>Actinomycetes</taxon>
        <taxon>Micromonosporales</taxon>
        <taxon>Micromonosporaceae</taxon>
        <taxon>Micromonospora</taxon>
    </lineage>
</organism>
<dbReference type="RefSeq" id="WP_120691054.1">
    <property type="nucleotide sequence ID" value="NZ_RAZT01000024.1"/>
</dbReference>
<dbReference type="Proteomes" id="UP000275865">
    <property type="component" value="Unassembled WGS sequence"/>
</dbReference>
<dbReference type="Pfam" id="PF06267">
    <property type="entry name" value="DUF1028"/>
    <property type="match status" value="1"/>
</dbReference>
<dbReference type="InterPro" id="IPR014927">
    <property type="entry name" value="PG-bd_2"/>
</dbReference>
<dbReference type="Gene3D" id="3.60.20.10">
    <property type="entry name" value="Glutamine Phosphoribosylpyrophosphate, subunit 1, domain 1"/>
    <property type="match status" value="1"/>
</dbReference>
<feature type="domain" description="Putative peptidoglycan binding" evidence="1">
    <location>
        <begin position="208"/>
        <end position="272"/>
    </location>
</feature>
<accession>A0A3A9XVK4</accession>
<dbReference type="EMBL" id="RAZT01000024">
    <property type="protein sequence ID" value="RKN25574.1"/>
    <property type="molecule type" value="Genomic_DNA"/>
</dbReference>